<dbReference type="AlphaFoldDB" id="A0A0B2SM39"/>
<gene>
    <name evidence="1" type="ORF">glysoja_026405</name>
</gene>
<accession>A0A0B2SM39</accession>
<evidence type="ECO:0008006" key="2">
    <source>
        <dbReference type="Google" id="ProtNLM"/>
    </source>
</evidence>
<feature type="non-terminal residue" evidence="1">
    <location>
        <position position="57"/>
    </location>
</feature>
<name>A0A0B2SM39_GLYSO</name>
<dbReference type="EMBL" id="KN640321">
    <property type="protein sequence ID" value="KHN47716.1"/>
    <property type="molecule type" value="Genomic_DNA"/>
</dbReference>
<reference evidence="1" key="1">
    <citation type="submission" date="2014-07" db="EMBL/GenBank/DDBJ databases">
        <title>Identification of a novel salt tolerance gene in wild soybean by whole-genome sequencing.</title>
        <authorList>
            <person name="Lam H.-M."/>
            <person name="Qi X."/>
            <person name="Li M.-W."/>
            <person name="Liu X."/>
            <person name="Xie M."/>
            <person name="Ni M."/>
            <person name="Xu X."/>
        </authorList>
    </citation>
    <scope>NUCLEOTIDE SEQUENCE [LARGE SCALE GENOMIC DNA]</scope>
    <source>
        <tissue evidence="1">Root</tissue>
    </source>
</reference>
<dbReference type="Proteomes" id="UP000053555">
    <property type="component" value="Unassembled WGS sequence"/>
</dbReference>
<feature type="non-terminal residue" evidence="1">
    <location>
        <position position="1"/>
    </location>
</feature>
<organism evidence="1">
    <name type="scientific">Glycine soja</name>
    <name type="common">Wild soybean</name>
    <dbReference type="NCBI Taxonomy" id="3848"/>
    <lineage>
        <taxon>Eukaryota</taxon>
        <taxon>Viridiplantae</taxon>
        <taxon>Streptophyta</taxon>
        <taxon>Embryophyta</taxon>
        <taxon>Tracheophyta</taxon>
        <taxon>Spermatophyta</taxon>
        <taxon>Magnoliopsida</taxon>
        <taxon>eudicotyledons</taxon>
        <taxon>Gunneridae</taxon>
        <taxon>Pentapetalae</taxon>
        <taxon>rosids</taxon>
        <taxon>fabids</taxon>
        <taxon>Fabales</taxon>
        <taxon>Fabaceae</taxon>
        <taxon>Papilionoideae</taxon>
        <taxon>50 kb inversion clade</taxon>
        <taxon>NPAAA clade</taxon>
        <taxon>indigoferoid/millettioid clade</taxon>
        <taxon>Phaseoleae</taxon>
        <taxon>Glycine</taxon>
        <taxon>Glycine subgen. Soja</taxon>
    </lineage>
</organism>
<proteinExistence type="predicted"/>
<protein>
    <recommendedName>
        <fullName evidence="2">Transposon TX1 149 kDa protein</fullName>
    </recommendedName>
</protein>
<sequence length="57" mass="6524">LKPEFLRFFSEFHVNATFPKGLNSSFIALIPKIKDPQLLTDFRPISLIGCVYKIIAK</sequence>
<evidence type="ECO:0000313" key="1">
    <source>
        <dbReference type="EMBL" id="KHN47716.1"/>
    </source>
</evidence>